<keyword evidence="4" id="KW-1185">Reference proteome</keyword>
<evidence type="ECO:0000256" key="1">
    <source>
        <dbReference type="SAM" id="MobiDB-lite"/>
    </source>
</evidence>
<evidence type="ECO:0000313" key="4">
    <source>
        <dbReference type="Proteomes" id="UP001293718"/>
    </source>
</evidence>
<reference evidence="3 4" key="1">
    <citation type="submission" date="2023-11" db="EMBL/GenBank/DDBJ databases">
        <title>Draft genome of Azohydromonas lata strain H1 (DSM1123), a polyhydroxyalkanoate producer.</title>
        <authorList>
            <person name="Traversa D."/>
            <person name="D'Addabbo P."/>
            <person name="Pazzani C."/>
            <person name="Manzari C."/>
            <person name="Chiara M."/>
            <person name="Scrascia M."/>
        </authorList>
    </citation>
    <scope>NUCLEOTIDE SEQUENCE [LARGE SCALE GENOMIC DNA]</scope>
    <source>
        <strain evidence="3 4">H1</strain>
    </source>
</reference>
<gene>
    <name evidence="3" type="ORF">SM757_19495</name>
</gene>
<evidence type="ECO:0000313" key="3">
    <source>
        <dbReference type="EMBL" id="MDZ5458769.1"/>
    </source>
</evidence>
<feature type="compositionally biased region" description="Low complexity" evidence="1">
    <location>
        <begin position="63"/>
        <end position="76"/>
    </location>
</feature>
<sequence length="106" mass="10551">MKISKGLGTLVLMALSVGASWVLLAPDAVPPAAAAPATATAAADGRGFSVLAWPQPVTEAPHATAVTAPAGAALPATPAPKPHTEPSTQPETDPMETTLEDDPPPQ</sequence>
<dbReference type="RefSeq" id="WP_322466761.1">
    <property type="nucleotide sequence ID" value="NZ_JAXOJX010000034.1"/>
</dbReference>
<feature type="signal peptide" evidence="2">
    <location>
        <begin position="1"/>
        <end position="24"/>
    </location>
</feature>
<dbReference type="EMBL" id="JAXOJX010000034">
    <property type="protein sequence ID" value="MDZ5458769.1"/>
    <property type="molecule type" value="Genomic_DNA"/>
</dbReference>
<dbReference type="Proteomes" id="UP001293718">
    <property type="component" value="Unassembled WGS sequence"/>
</dbReference>
<accession>A0ABU5IIQ7</accession>
<organism evidence="3 4">
    <name type="scientific">Azohydromonas lata</name>
    <dbReference type="NCBI Taxonomy" id="45677"/>
    <lineage>
        <taxon>Bacteria</taxon>
        <taxon>Pseudomonadati</taxon>
        <taxon>Pseudomonadota</taxon>
        <taxon>Betaproteobacteria</taxon>
        <taxon>Burkholderiales</taxon>
        <taxon>Sphaerotilaceae</taxon>
        <taxon>Azohydromonas</taxon>
    </lineage>
</organism>
<keyword evidence="2" id="KW-0732">Signal</keyword>
<feature type="chain" id="PRO_5045292988" evidence="2">
    <location>
        <begin position="25"/>
        <end position="106"/>
    </location>
</feature>
<name>A0ABU5IIQ7_9BURK</name>
<proteinExistence type="predicted"/>
<evidence type="ECO:0000256" key="2">
    <source>
        <dbReference type="SAM" id="SignalP"/>
    </source>
</evidence>
<feature type="region of interest" description="Disordered" evidence="1">
    <location>
        <begin position="63"/>
        <end position="106"/>
    </location>
</feature>
<protein>
    <submittedName>
        <fullName evidence="3">Uncharacterized protein</fullName>
    </submittedName>
</protein>
<comment type="caution">
    <text evidence="3">The sequence shown here is derived from an EMBL/GenBank/DDBJ whole genome shotgun (WGS) entry which is preliminary data.</text>
</comment>